<dbReference type="SMART" id="SM00906">
    <property type="entry name" value="Fungal_trans"/>
    <property type="match status" value="1"/>
</dbReference>
<feature type="region of interest" description="Disordered" evidence="6">
    <location>
        <begin position="124"/>
        <end position="195"/>
    </location>
</feature>
<dbReference type="InterPro" id="IPR036864">
    <property type="entry name" value="Zn2-C6_fun-type_DNA-bd_sf"/>
</dbReference>
<evidence type="ECO:0000256" key="5">
    <source>
        <dbReference type="ARBA" id="ARBA00023242"/>
    </source>
</evidence>
<dbReference type="GO" id="GO:0003677">
    <property type="term" value="F:DNA binding"/>
    <property type="evidence" value="ECO:0007669"/>
    <property type="project" value="InterPro"/>
</dbReference>
<dbReference type="OrthoDB" id="4456959at2759"/>
<dbReference type="PROSITE" id="PS00463">
    <property type="entry name" value="ZN2_CY6_FUNGAL_1"/>
    <property type="match status" value="1"/>
</dbReference>
<evidence type="ECO:0000256" key="3">
    <source>
        <dbReference type="ARBA" id="ARBA00023015"/>
    </source>
</evidence>
<dbReference type="EMBL" id="WIGM01001201">
    <property type="protein sequence ID" value="KAF6803389.1"/>
    <property type="molecule type" value="Genomic_DNA"/>
</dbReference>
<evidence type="ECO:0000313" key="8">
    <source>
        <dbReference type="EMBL" id="KAF6803389.1"/>
    </source>
</evidence>
<keyword evidence="3" id="KW-0805">Transcription regulation</keyword>
<sequence length="738" mass="82410">MEERRLSEEMENAPEVDLPSCDGCRKRKLKCSKEATACANCVRLNVRCTYEYQRKKPGLKTGAVEGLTRRVEALEALLGGRPESTNNATLSTYAEARPTDPAESVAPVLLSLLVDELQRLNSNLTSSFAPPGRPSTPKSFSETFPAGEHPDPGPDTSFSLAQAGRKRLRTDHGRRRRLSSPQSPDDYAERRKEAHPLHDRSFVQELLRMQEKAKDSRKLVVLDGMGDLTLESLQALAIVAFVDIADGKNSYGWSLVASLTRNVQRLHLNVEESTQGSDHVLLPTTGPAMNMSENWAESEERRRVFWGIFLLDRLGSISTGSKPTLTAEEVSRRLPVDGGLWRKCQPALTPFFDIWDSNAANIANTIAFLPSQYEVTGQESSNHFTNENELSAEKSSSYARPAKIGAFSYCIEAVESLSRITSFFLQQKINYLDRSEVSSWLTRFKELDLRLVHWKKFLPQRWKNPDDTHNPVTAAAMDPNMTLAHVAHNTSLIFLHQRVAYPSEEIKHLKLPSACSAETCFLSAVQTANISSKYLQQGIVTNAMAPLFSLCIFASAKILLVHAKFCNEALPIEFRTLVEMLERISLTWQGNFPRADQSTENLPRSLASALRRFHEQFQGEDQGREIALFQRKPLFTPLLSASVLGREDNDVQIDPIGYAANASSHPAPLDVVQKSYNPHAAQAQPVMGNVTFNLSAREQQDTARRDGDRTSLKLANQAERPAELCYQSVQQCRLQVGQ</sequence>
<reference evidence="8" key="1">
    <citation type="journal article" date="2020" name="Phytopathology">
        <title>Genome Sequence Resources of Colletotrichum truncatum, C. plurivorum, C. musicola, and C. sojae: Four Species Pathogenic to Soybean (Glycine max).</title>
        <authorList>
            <person name="Rogerio F."/>
            <person name="Boufleur T.R."/>
            <person name="Ciampi-Guillardi M."/>
            <person name="Sukno S.A."/>
            <person name="Thon M.R."/>
            <person name="Massola Junior N.S."/>
            <person name="Baroncelli R."/>
        </authorList>
    </citation>
    <scope>NUCLEOTIDE SEQUENCE</scope>
    <source>
        <strain evidence="8">LFN0074</strain>
    </source>
</reference>
<dbReference type="CDD" id="cd00067">
    <property type="entry name" value="GAL4"/>
    <property type="match status" value="1"/>
</dbReference>
<dbReference type="SUPFAM" id="SSF57701">
    <property type="entry name" value="Zn2/Cys6 DNA-binding domain"/>
    <property type="match status" value="1"/>
</dbReference>
<feature type="domain" description="Zn(2)-C6 fungal-type" evidence="7">
    <location>
        <begin position="20"/>
        <end position="50"/>
    </location>
</feature>
<dbReference type="Pfam" id="PF00172">
    <property type="entry name" value="Zn_clus"/>
    <property type="match status" value="1"/>
</dbReference>
<dbReference type="GO" id="GO:0005634">
    <property type="term" value="C:nucleus"/>
    <property type="evidence" value="ECO:0007669"/>
    <property type="project" value="UniProtKB-SubCell"/>
</dbReference>
<name>A0A8H6MNR7_9PEZI</name>
<proteinExistence type="predicted"/>
<protein>
    <submittedName>
        <fullName evidence="8">Fungal specific transcription factor</fullName>
    </submittedName>
</protein>
<dbReference type="Proteomes" id="UP000639643">
    <property type="component" value="Unassembled WGS sequence"/>
</dbReference>
<keyword evidence="4" id="KW-0804">Transcription</keyword>
<evidence type="ECO:0000259" key="7">
    <source>
        <dbReference type="PROSITE" id="PS50048"/>
    </source>
</evidence>
<dbReference type="PANTHER" id="PTHR47338">
    <property type="entry name" value="ZN(II)2CYS6 TRANSCRIPTION FACTOR (EUROFUNG)-RELATED"/>
    <property type="match status" value="1"/>
</dbReference>
<accession>A0A8H6MNR7</accession>
<dbReference type="InterPro" id="IPR050815">
    <property type="entry name" value="TF_fung"/>
</dbReference>
<dbReference type="PANTHER" id="PTHR47338:SF23">
    <property type="entry name" value="ZN(II)2CYS6 TRANSCRIPTION FACTOR (EUROFUNG)"/>
    <property type="match status" value="1"/>
</dbReference>
<dbReference type="InterPro" id="IPR007219">
    <property type="entry name" value="XnlR_reg_dom"/>
</dbReference>
<dbReference type="CDD" id="cd12148">
    <property type="entry name" value="fungal_TF_MHR"/>
    <property type="match status" value="1"/>
</dbReference>
<keyword evidence="9" id="KW-1185">Reference proteome</keyword>
<keyword evidence="5" id="KW-0539">Nucleus</keyword>
<organism evidence="8 9">
    <name type="scientific">Colletotrichum musicola</name>
    <dbReference type="NCBI Taxonomy" id="2175873"/>
    <lineage>
        <taxon>Eukaryota</taxon>
        <taxon>Fungi</taxon>
        <taxon>Dikarya</taxon>
        <taxon>Ascomycota</taxon>
        <taxon>Pezizomycotina</taxon>
        <taxon>Sordariomycetes</taxon>
        <taxon>Hypocreomycetidae</taxon>
        <taxon>Glomerellales</taxon>
        <taxon>Glomerellaceae</taxon>
        <taxon>Colletotrichum</taxon>
        <taxon>Colletotrichum orchidearum species complex</taxon>
    </lineage>
</organism>
<evidence type="ECO:0000256" key="2">
    <source>
        <dbReference type="ARBA" id="ARBA00022723"/>
    </source>
</evidence>
<dbReference type="Gene3D" id="4.10.240.10">
    <property type="entry name" value="Zn(2)-C6 fungal-type DNA-binding domain"/>
    <property type="match status" value="1"/>
</dbReference>
<keyword evidence="2" id="KW-0479">Metal-binding</keyword>
<dbReference type="GO" id="GO:0008270">
    <property type="term" value="F:zinc ion binding"/>
    <property type="evidence" value="ECO:0007669"/>
    <property type="project" value="InterPro"/>
</dbReference>
<evidence type="ECO:0000256" key="4">
    <source>
        <dbReference type="ARBA" id="ARBA00023163"/>
    </source>
</evidence>
<evidence type="ECO:0000313" key="9">
    <source>
        <dbReference type="Proteomes" id="UP000639643"/>
    </source>
</evidence>
<dbReference type="GO" id="GO:0006351">
    <property type="term" value="P:DNA-templated transcription"/>
    <property type="evidence" value="ECO:0007669"/>
    <property type="project" value="InterPro"/>
</dbReference>
<dbReference type="Pfam" id="PF04082">
    <property type="entry name" value="Fungal_trans"/>
    <property type="match status" value="1"/>
</dbReference>
<comment type="caution">
    <text evidence="8">The sequence shown here is derived from an EMBL/GenBank/DDBJ whole genome shotgun (WGS) entry which is preliminary data.</text>
</comment>
<dbReference type="GO" id="GO:0000981">
    <property type="term" value="F:DNA-binding transcription factor activity, RNA polymerase II-specific"/>
    <property type="evidence" value="ECO:0007669"/>
    <property type="project" value="InterPro"/>
</dbReference>
<feature type="compositionally biased region" description="Basic residues" evidence="6">
    <location>
        <begin position="164"/>
        <end position="178"/>
    </location>
</feature>
<comment type="subcellular location">
    <subcellularLocation>
        <location evidence="1">Nucleus</location>
    </subcellularLocation>
</comment>
<dbReference type="SMART" id="SM00066">
    <property type="entry name" value="GAL4"/>
    <property type="match status" value="1"/>
</dbReference>
<evidence type="ECO:0000256" key="1">
    <source>
        <dbReference type="ARBA" id="ARBA00004123"/>
    </source>
</evidence>
<dbReference type="AlphaFoldDB" id="A0A8H6MNR7"/>
<dbReference type="PROSITE" id="PS50048">
    <property type="entry name" value="ZN2_CY6_FUNGAL_2"/>
    <property type="match status" value="1"/>
</dbReference>
<evidence type="ECO:0000256" key="6">
    <source>
        <dbReference type="SAM" id="MobiDB-lite"/>
    </source>
</evidence>
<dbReference type="InterPro" id="IPR001138">
    <property type="entry name" value="Zn2Cys6_DnaBD"/>
</dbReference>
<gene>
    <name evidence="8" type="ORF">CMUS01_15095</name>
</gene>